<comment type="cofactor">
    <cofactor evidence="1">
        <name>FAD</name>
        <dbReference type="ChEBI" id="CHEBI:57692"/>
    </cofactor>
</comment>
<dbReference type="InterPro" id="IPR002938">
    <property type="entry name" value="FAD-bd"/>
</dbReference>
<name>A0AAU2HBP3_9ACTN</name>
<evidence type="ECO:0000259" key="5">
    <source>
        <dbReference type="Pfam" id="PF01494"/>
    </source>
</evidence>
<accession>A0AAU2HBP3</accession>
<keyword evidence="4" id="KW-1133">Transmembrane helix</keyword>
<dbReference type="SUPFAM" id="SSF51905">
    <property type="entry name" value="FAD/NAD(P)-binding domain"/>
    <property type="match status" value="1"/>
</dbReference>
<keyword evidence="2" id="KW-0285">Flavoprotein</keyword>
<evidence type="ECO:0000313" key="6">
    <source>
        <dbReference type="EMBL" id="WTU44293.1"/>
    </source>
</evidence>
<keyword evidence="4" id="KW-0472">Membrane</keyword>
<organism evidence="6">
    <name type="scientific">Streptomyces sp. NBC_00060</name>
    <dbReference type="NCBI Taxonomy" id="2975636"/>
    <lineage>
        <taxon>Bacteria</taxon>
        <taxon>Bacillati</taxon>
        <taxon>Actinomycetota</taxon>
        <taxon>Actinomycetes</taxon>
        <taxon>Kitasatosporales</taxon>
        <taxon>Streptomycetaceae</taxon>
        <taxon>Streptomyces</taxon>
    </lineage>
</organism>
<dbReference type="Gene3D" id="3.40.30.120">
    <property type="match status" value="1"/>
</dbReference>
<dbReference type="Pfam" id="PF01494">
    <property type="entry name" value="FAD_binding_3"/>
    <property type="match status" value="1"/>
</dbReference>
<dbReference type="PANTHER" id="PTHR43004:SF19">
    <property type="entry name" value="BINDING MONOOXYGENASE, PUTATIVE (JCVI)-RELATED"/>
    <property type="match status" value="1"/>
</dbReference>
<dbReference type="EMBL" id="CP108253">
    <property type="protein sequence ID" value="WTU44293.1"/>
    <property type="molecule type" value="Genomic_DNA"/>
</dbReference>
<proteinExistence type="predicted"/>
<keyword evidence="6" id="KW-0503">Monooxygenase</keyword>
<protein>
    <submittedName>
        <fullName evidence="6">FAD-dependent monooxygenase</fullName>
    </submittedName>
</protein>
<reference evidence="6" key="1">
    <citation type="submission" date="2022-10" db="EMBL/GenBank/DDBJ databases">
        <title>The complete genomes of actinobacterial strains from the NBC collection.</title>
        <authorList>
            <person name="Joergensen T.S."/>
            <person name="Alvarez Arevalo M."/>
            <person name="Sterndorff E.B."/>
            <person name="Faurdal D."/>
            <person name="Vuksanovic O."/>
            <person name="Mourched A.-S."/>
            <person name="Charusanti P."/>
            <person name="Shaw S."/>
            <person name="Blin K."/>
            <person name="Weber T."/>
        </authorList>
    </citation>
    <scope>NUCLEOTIDE SEQUENCE</scope>
    <source>
        <strain evidence="6">NBC_00060</strain>
    </source>
</reference>
<dbReference type="Pfam" id="PF21274">
    <property type="entry name" value="Rng_hyd_C"/>
    <property type="match status" value="1"/>
</dbReference>
<dbReference type="Gene3D" id="3.30.9.10">
    <property type="entry name" value="D-Amino Acid Oxidase, subunit A, domain 2"/>
    <property type="match status" value="1"/>
</dbReference>
<feature type="transmembrane region" description="Helical" evidence="4">
    <location>
        <begin position="6"/>
        <end position="26"/>
    </location>
</feature>
<dbReference type="InterPro" id="IPR050641">
    <property type="entry name" value="RIFMO-like"/>
</dbReference>
<keyword evidence="6" id="KW-0560">Oxidoreductase</keyword>
<keyword evidence="3" id="KW-0274">FAD</keyword>
<dbReference type="GO" id="GO:0016709">
    <property type="term" value="F:oxidoreductase activity, acting on paired donors, with incorporation or reduction of molecular oxygen, NAD(P)H as one donor, and incorporation of one atom of oxygen"/>
    <property type="evidence" value="ECO:0007669"/>
    <property type="project" value="UniProtKB-ARBA"/>
</dbReference>
<dbReference type="InterPro" id="IPR036188">
    <property type="entry name" value="FAD/NAD-bd_sf"/>
</dbReference>
<evidence type="ECO:0000256" key="4">
    <source>
        <dbReference type="SAM" id="Phobius"/>
    </source>
</evidence>
<dbReference type="GO" id="GO:0071949">
    <property type="term" value="F:FAD binding"/>
    <property type="evidence" value="ECO:0007669"/>
    <property type="project" value="InterPro"/>
</dbReference>
<feature type="domain" description="FAD-binding" evidence="5">
    <location>
        <begin position="6"/>
        <end position="362"/>
    </location>
</feature>
<dbReference type="Gene3D" id="3.50.50.60">
    <property type="entry name" value="FAD/NAD(P)-binding domain"/>
    <property type="match status" value="1"/>
</dbReference>
<evidence type="ECO:0000256" key="1">
    <source>
        <dbReference type="ARBA" id="ARBA00001974"/>
    </source>
</evidence>
<dbReference type="PRINTS" id="PR00420">
    <property type="entry name" value="RNGMNOXGNASE"/>
</dbReference>
<keyword evidence="4" id="KW-0812">Transmembrane</keyword>
<sequence length="526" mass="55071">MSEASVPVLIAGGGLSGLSTALFLGLHGVRPLLVEKHPGTSVVMKARGQYPHTMEALRVGGVADRITAASPGGTGDFYMALADTLSGPVLRGIMTQGEMSMGHVSPEDWAMASQEHTEVILAERARELGAELAFGTELVSFTQDADGVTALLRDVATGAERTVHADQLVAADGRKSPARRALGVGIHGRGRLGEVFRVFFDADMSGPLEGLAGGVTEARRFALFHLLQPVPGVFYTTDIPGRYGYIHGMTKDQPDFRGYTEEQCAALVRTGLGMPDLELTVAGSGRTEIVCEVADRFSVGRVHLVGDAAKVVPAPGGLGGNTAIMDGFYLAWKLAMTVRGQAGPGLLASHDAERRPVSDMIAEQQFANTVERLGPDLDDGTAAAPIHPVVQVFGYRCAQGAVVLEPGDEGELLEDPTAPTGRPGSRAPYVSLDGGGSTTALFGRSFVLLAGADATGWEQAAKSAAQRLGIEIAVHRASGWEKSYGVTPTGAALVRPDRFIAWRAADDSGAAGLEDALRTVLDRPAN</sequence>
<evidence type="ECO:0000256" key="2">
    <source>
        <dbReference type="ARBA" id="ARBA00022630"/>
    </source>
</evidence>
<dbReference type="AlphaFoldDB" id="A0AAU2HBP3"/>
<dbReference type="PANTHER" id="PTHR43004">
    <property type="entry name" value="TRK SYSTEM POTASSIUM UPTAKE PROTEIN"/>
    <property type="match status" value="1"/>
</dbReference>
<gene>
    <name evidence="6" type="ORF">OHV25_34285</name>
</gene>
<evidence type="ECO:0000256" key="3">
    <source>
        <dbReference type="ARBA" id="ARBA00022827"/>
    </source>
</evidence>